<evidence type="ECO:0000313" key="4">
    <source>
        <dbReference type="Proteomes" id="UP000563524"/>
    </source>
</evidence>
<gene>
    <name evidence="3" type="ORF">GGQ59_001592</name>
</gene>
<comment type="caution">
    <text evidence="3">The sequence shown here is derived from an EMBL/GenBank/DDBJ whole genome shotgun (WGS) entry which is preliminary data.</text>
</comment>
<dbReference type="Gene3D" id="3.40.50.2000">
    <property type="entry name" value="Glycogen Phosphorylase B"/>
    <property type="match status" value="2"/>
</dbReference>
<dbReference type="CDD" id="cd03801">
    <property type="entry name" value="GT4_PimA-like"/>
    <property type="match status" value="1"/>
</dbReference>
<dbReference type="AlphaFoldDB" id="A0A840I4I0"/>
<dbReference type="Proteomes" id="UP000563524">
    <property type="component" value="Unassembled WGS sequence"/>
</dbReference>
<sequence length="389" mass="41887">MRILYLHDYADLADAPMYQLQKLRAAAERAGHETQLVASDAVVSNPPDYAPATLCRGHRGRAQVVAQVLNPSAIAAVRRTIARFRPDLVHLRMAGWQLSPLVIRAVGDLPVLYQACIYKAVCPNGRKLLPDGSPCTYEAGAACLREGCLTPQTFVLQMMQRRLIGAVQPRIRYTTALSRRMADVLERFGWPVDEVIPNGVEMAARRPPLGEAAVLGYAGRLDREKGVFVLLDAAARLAARGPLKLLIAGDGPDAAALKTRSAELGLDVRFTGHLGRAEMEAALAPAWVQVVPSLWEEPFGNVTTEAMMRGTAVVASNGGGQAEIVKDGVTGRLVPPGNAEALAGALSPYTKDRALAEAHGEAGRQRAIDAFSDQATQRRYLALYEDLLA</sequence>
<dbReference type="InterPro" id="IPR028098">
    <property type="entry name" value="Glyco_trans_4-like_N"/>
</dbReference>
<reference evidence="3 4" key="1">
    <citation type="submission" date="2020-08" db="EMBL/GenBank/DDBJ databases">
        <title>Genomic Encyclopedia of Type Strains, Phase IV (KMG-IV): sequencing the most valuable type-strain genomes for metagenomic binning, comparative biology and taxonomic classification.</title>
        <authorList>
            <person name="Goeker M."/>
        </authorList>
    </citation>
    <scope>NUCLEOTIDE SEQUENCE [LARGE SCALE GENOMIC DNA]</scope>
    <source>
        <strain evidence="3 4">DSM 102850</strain>
    </source>
</reference>
<name>A0A840I4I0_9PROT</name>
<dbReference type="SUPFAM" id="SSF53756">
    <property type="entry name" value="UDP-Glycosyltransferase/glycogen phosphorylase"/>
    <property type="match status" value="1"/>
</dbReference>
<dbReference type="PANTHER" id="PTHR12526:SF635">
    <property type="entry name" value="GLYCOSYL TRANSFERASE GROUP 1"/>
    <property type="match status" value="1"/>
</dbReference>
<dbReference type="Pfam" id="PF13579">
    <property type="entry name" value="Glyco_trans_4_4"/>
    <property type="match status" value="1"/>
</dbReference>
<keyword evidence="4" id="KW-1185">Reference proteome</keyword>
<evidence type="ECO:0000259" key="1">
    <source>
        <dbReference type="Pfam" id="PF00534"/>
    </source>
</evidence>
<protein>
    <submittedName>
        <fullName evidence="3">Glycosyltransferase involved in cell wall biosynthesis</fullName>
    </submittedName>
</protein>
<organism evidence="3 4">
    <name type="scientific">Parvularcula dongshanensis</name>
    <dbReference type="NCBI Taxonomy" id="1173995"/>
    <lineage>
        <taxon>Bacteria</taxon>
        <taxon>Pseudomonadati</taxon>
        <taxon>Pseudomonadota</taxon>
        <taxon>Alphaproteobacteria</taxon>
        <taxon>Parvularculales</taxon>
        <taxon>Parvularculaceae</taxon>
        <taxon>Parvularcula</taxon>
    </lineage>
</organism>
<dbReference type="InterPro" id="IPR001296">
    <property type="entry name" value="Glyco_trans_1"/>
</dbReference>
<evidence type="ECO:0000259" key="2">
    <source>
        <dbReference type="Pfam" id="PF13579"/>
    </source>
</evidence>
<dbReference type="RefSeq" id="WP_183817271.1">
    <property type="nucleotide sequence ID" value="NZ_JACHOB010000002.1"/>
</dbReference>
<feature type="domain" description="Glycosyl transferase family 1" evidence="1">
    <location>
        <begin position="211"/>
        <end position="366"/>
    </location>
</feature>
<dbReference type="GO" id="GO:0016757">
    <property type="term" value="F:glycosyltransferase activity"/>
    <property type="evidence" value="ECO:0007669"/>
    <property type="project" value="InterPro"/>
</dbReference>
<keyword evidence="3" id="KW-0808">Transferase</keyword>
<dbReference type="Pfam" id="PF00534">
    <property type="entry name" value="Glycos_transf_1"/>
    <property type="match status" value="1"/>
</dbReference>
<proteinExistence type="predicted"/>
<feature type="domain" description="Glycosyltransferase subfamily 4-like N-terminal" evidence="2">
    <location>
        <begin position="21"/>
        <end position="199"/>
    </location>
</feature>
<dbReference type="PANTHER" id="PTHR12526">
    <property type="entry name" value="GLYCOSYLTRANSFERASE"/>
    <property type="match status" value="1"/>
</dbReference>
<accession>A0A840I4I0</accession>
<dbReference type="EMBL" id="JACHOB010000002">
    <property type="protein sequence ID" value="MBB4659078.1"/>
    <property type="molecule type" value="Genomic_DNA"/>
</dbReference>
<evidence type="ECO:0000313" key="3">
    <source>
        <dbReference type="EMBL" id="MBB4659078.1"/>
    </source>
</evidence>